<dbReference type="InterPro" id="IPR038696">
    <property type="entry name" value="IalB_sf"/>
</dbReference>
<dbReference type="Pfam" id="PF06776">
    <property type="entry name" value="IalB"/>
    <property type="match status" value="1"/>
</dbReference>
<dbReference type="EMBL" id="FNHS01000004">
    <property type="protein sequence ID" value="SDM93759.1"/>
    <property type="molecule type" value="Genomic_DNA"/>
</dbReference>
<gene>
    <name evidence="2" type="ORF">SAMN05216360_104316</name>
</gene>
<feature type="compositionally biased region" description="Low complexity" evidence="1">
    <location>
        <begin position="65"/>
        <end position="81"/>
    </location>
</feature>
<keyword evidence="3" id="KW-1185">Reference proteome</keyword>
<organism evidence="2 3">
    <name type="scientific">Methylobacterium phyllostachyos</name>
    <dbReference type="NCBI Taxonomy" id="582672"/>
    <lineage>
        <taxon>Bacteria</taxon>
        <taxon>Pseudomonadati</taxon>
        <taxon>Pseudomonadota</taxon>
        <taxon>Alphaproteobacteria</taxon>
        <taxon>Hyphomicrobiales</taxon>
        <taxon>Methylobacteriaceae</taxon>
        <taxon>Methylobacterium</taxon>
    </lineage>
</organism>
<evidence type="ECO:0000313" key="2">
    <source>
        <dbReference type="EMBL" id="SDM93759.1"/>
    </source>
</evidence>
<dbReference type="STRING" id="582672.SAMN05216360_104316"/>
<evidence type="ECO:0000313" key="3">
    <source>
        <dbReference type="Proteomes" id="UP000198704"/>
    </source>
</evidence>
<accession>A0A1G9XAD2</accession>
<protein>
    <submittedName>
        <fullName evidence="2">Invasion protein IalB, involved in pathogenesis</fullName>
    </submittedName>
</protein>
<feature type="region of interest" description="Disordered" evidence="1">
    <location>
        <begin position="33"/>
        <end position="81"/>
    </location>
</feature>
<feature type="compositionally biased region" description="Low complexity" evidence="1">
    <location>
        <begin position="33"/>
        <end position="46"/>
    </location>
</feature>
<feature type="compositionally biased region" description="Basic residues" evidence="1">
    <location>
        <begin position="50"/>
        <end position="59"/>
    </location>
</feature>
<evidence type="ECO:0000256" key="1">
    <source>
        <dbReference type="SAM" id="MobiDB-lite"/>
    </source>
</evidence>
<name>A0A1G9XAD2_9HYPH</name>
<proteinExistence type="predicted"/>
<dbReference type="Proteomes" id="UP000198704">
    <property type="component" value="Unassembled WGS sequence"/>
</dbReference>
<dbReference type="InterPro" id="IPR010642">
    <property type="entry name" value="Invasion_prot_B"/>
</dbReference>
<sequence length="232" mass="23968">MAPGVVDSMPTIRALLRSSLTVTLLLAVPLAAPRAQDAEPEAAPSEAPHKARPKPKPKPAPKPAAKPAAEATPAAAPVPAHAAWPTGASTVTESYGDWSMTCTHPGEKIICIVAQSQGDSQTGRRKFGIELQTPKDGRAEGIVLMPFGLSIEPGISFKLDEQTLGKGAPYTACGPDGCFVPISFPTLAIDGMRTAKKLFVIGHKSGSSDDATITVPLEGFGQALDRAVALSG</sequence>
<dbReference type="AlphaFoldDB" id="A0A1G9XAD2"/>
<dbReference type="Gene3D" id="2.60.40.1880">
    <property type="entry name" value="Invasion associated locus B (IalB) protein"/>
    <property type="match status" value="1"/>
</dbReference>
<reference evidence="3" key="1">
    <citation type="submission" date="2016-10" db="EMBL/GenBank/DDBJ databases">
        <authorList>
            <person name="Varghese N."/>
            <person name="Submissions S."/>
        </authorList>
    </citation>
    <scope>NUCLEOTIDE SEQUENCE [LARGE SCALE GENOMIC DNA]</scope>
    <source>
        <strain evidence="3">BL47</strain>
    </source>
</reference>